<dbReference type="EMBL" id="CP139472">
    <property type="protein sequence ID" value="WPU46532.1"/>
    <property type="molecule type" value="Genomic_DNA"/>
</dbReference>
<dbReference type="PROSITE" id="PS00675">
    <property type="entry name" value="SIGMA54_INTERACT_1"/>
    <property type="match status" value="1"/>
</dbReference>
<dbReference type="STRING" id="768066.HELO_4065"/>
<dbReference type="HOGENOM" id="CLU_1537958_0_0_6"/>
<evidence type="ECO:0000313" key="4">
    <source>
        <dbReference type="Proteomes" id="UP001322512"/>
    </source>
</evidence>
<organism evidence="1 3">
    <name type="scientific">Halomonas elongata (strain ATCC 33173 / DSM 2581 / NBRC 15536 / NCIMB 2198 / 1H9)</name>
    <dbReference type="NCBI Taxonomy" id="768066"/>
    <lineage>
        <taxon>Bacteria</taxon>
        <taxon>Pseudomonadati</taxon>
        <taxon>Pseudomonadota</taxon>
        <taxon>Gammaproteobacteria</taxon>
        <taxon>Oceanospirillales</taxon>
        <taxon>Halomonadaceae</taxon>
        <taxon>Halomonas</taxon>
    </lineage>
</organism>
<gene>
    <name evidence="1" type="ordered locus">HELO_4065</name>
    <name evidence="2" type="ORF">SR933_14925</name>
</gene>
<dbReference type="Proteomes" id="UP001322512">
    <property type="component" value="Chromosome"/>
</dbReference>
<accession>E1VA61</accession>
<proteinExistence type="predicted"/>
<reference evidence="1" key="2">
    <citation type="submission" date="2010-05" db="EMBL/GenBank/DDBJ databases">
        <title>Revision and reannotation of the Halomonas elongata DSM 2581(T) genome.</title>
        <authorList>
            <person name="Pfeiffer F."/>
            <person name="Bagyan I."/>
            <person name="Alfaro-Espinoza G."/>
            <person name="Zamora-Lagos M.A."/>
            <person name="Habermann B."/>
            <person name="Oesterhelt D."/>
            <person name="Kunte H.J."/>
        </authorList>
    </citation>
    <scope>NUCLEOTIDE SEQUENCE</scope>
    <source>
        <strain evidence="1">Type strain: DSM 2581</strain>
    </source>
</reference>
<dbReference type="Proteomes" id="UP000008707">
    <property type="component" value="Chromosome"/>
</dbReference>
<dbReference type="KEGG" id="hel:HELO_4065"/>
<evidence type="ECO:0000313" key="3">
    <source>
        <dbReference type="Proteomes" id="UP000008707"/>
    </source>
</evidence>
<dbReference type="InterPro" id="IPR025662">
    <property type="entry name" value="Sigma_54_int_dom_ATP-bd_1"/>
</dbReference>
<evidence type="ECO:0000313" key="2">
    <source>
        <dbReference type="EMBL" id="WPU46532.1"/>
    </source>
</evidence>
<sequence length="174" mass="18978">MNTIVMSGETGVGKTRVVEALGVSRRVMLVDPLLQWSVPTAPAETVPGDGHQQWSAPTGPADLVVFDHLSFLPDAEDQVRQATAWCEAHQANLLLVVQFQEDLASLGISIPSDEHATVSLSRSPQAEALRISIRYPGETTDWNATFDTYLHVADSTALTRLLKTTTNRRSRKAS</sequence>
<dbReference type="GeneID" id="91011479"/>
<reference evidence="3" key="3">
    <citation type="journal article" date="2011" name="Environ. Microbiol.">
        <title>A blueprint of ectoine metabolism from the genome of the industrial producer Halomonas elongata DSM 2581(T).</title>
        <authorList>
            <person name="Schwibbert K."/>
            <person name="Marin-Sanguino A."/>
            <person name="Bagyan I."/>
            <person name="Heidrich G."/>
            <person name="Lentzen G."/>
            <person name="Seitz H."/>
            <person name="Rampp M."/>
            <person name="Schuster S.C."/>
            <person name="Klenk H.P."/>
            <person name="Pfeiffer F."/>
            <person name="Oesterhelt D."/>
            <person name="Kunte H.J."/>
        </authorList>
    </citation>
    <scope>NUCLEOTIDE SEQUENCE [LARGE SCALE GENOMIC DNA]</scope>
    <source>
        <strain evidence="3">ATCC 33173 / DSM 2581 / NBRC 15536 / NCIMB 2198 / 1H9</strain>
    </source>
</reference>
<evidence type="ECO:0000313" key="1">
    <source>
        <dbReference type="EMBL" id="CBV43949.1"/>
    </source>
</evidence>
<dbReference type="EMBL" id="FN869568">
    <property type="protein sequence ID" value="CBV43949.1"/>
    <property type="molecule type" value="Genomic_DNA"/>
</dbReference>
<protein>
    <submittedName>
        <fullName evidence="1">Uncharacterized protein</fullName>
    </submittedName>
</protein>
<dbReference type="RefSeq" id="WP_013333821.1">
    <property type="nucleotide sequence ID" value="NC_014532.2"/>
</dbReference>
<reference evidence="1" key="1">
    <citation type="journal article" date="2010" name="Environ. Microbiol.">
        <title>A blueprint of ectoine metabolism from the genome of the industrial producer Halomonas elongata DSM 2581(T).</title>
        <authorList>
            <person name="Schwibbert K."/>
            <person name="Marin-Sanguino A."/>
            <person name="Bagyan I."/>
            <person name="Heidrich G."/>
            <person name="Lentzen G."/>
            <person name="Seitz H."/>
            <person name="Rampp M."/>
            <person name="Schuster S.C."/>
            <person name="Klenk H.P."/>
            <person name="Pfeiffer F."/>
            <person name="Oesterhelt D."/>
            <person name="Kunte H.J."/>
        </authorList>
    </citation>
    <scope>NUCLEOTIDE SEQUENCE</scope>
    <source>
        <strain evidence="1">Type strain: DSM 2581</strain>
    </source>
</reference>
<reference evidence="2 4" key="4">
    <citation type="submission" date="2023-11" db="EMBL/GenBank/DDBJ databases">
        <title>MicrobeMod: A computational toolkit for identifying prokaryotic methylation and restriction-modification with nanopore sequencing.</title>
        <authorList>
            <person name="Crits-Christoph A."/>
            <person name="Kang S.C."/>
            <person name="Lee H."/>
            <person name="Ostrov N."/>
        </authorList>
    </citation>
    <scope>NUCLEOTIDE SEQUENCE [LARGE SCALE GENOMIC DNA]</scope>
    <source>
        <strain evidence="2 4">ATCC 33173</strain>
    </source>
</reference>
<dbReference type="AlphaFoldDB" id="E1VA61"/>
<keyword evidence="4" id="KW-1185">Reference proteome</keyword>
<name>E1VA61_HALED</name>